<feature type="transmembrane region" description="Helical" evidence="1">
    <location>
        <begin position="83"/>
        <end position="101"/>
    </location>
</feature>
<dbReference type="PANTHER" id="PTHR40629">
    <property type="entry name" value="PRO41 PROTEIN"/>
    <property type="match status" value="1"/>
</dbReference>
<evidence type="ECO:0000259" key="2">
    <source>
        <dbReference type="Pfam" id="PF24853"/>
    </source>
</evidence>
<keyword evidence="1" id="KW-0472">Membrane</keyword>
<accession>A0AA40DK05</accession>
<name>A0AA40DK05_9PEZI</name>
<protein>
    <recommendedName>
        <fullName evidence="2">DUF7727 domain-containing protein</fullName>
    </recommendedName>
</protein>
<keyword evidence="1" id="KW-1133">Transmembrane helix</keyword>
<sequence length="136" mass="15416">MGKTIWSHWARLITITAASYHVLAVIECYIWPKIFWDFLTKALDPLVKPAPVLQTVSLLASLVILALEWPLDSIAGSRVHRSIAFRLAILPTMALLGILLYQATNAAVYYMIAECMYISAYRRREVITVHPWASDE</sequence>
<comment type="caution">
    <text evidence="3">The sequence shown here is derived from an EMBL/GenBank/DDBJ whole genome shotgun (WGS) entry which is preliminary data.</text>
</comment>
<evidence type="ECO:0000313" key="3">
    <source>
        <dbReference type="EMBL" id="KAK0702693.1"/>
    </source>
</evidence>
<dbReference type="Proteomes" id="UP001172102">
    <property type="component" value="Unassembled WGS sequence"/>
</dbReference>
<feature type="transmembrane region" description="Helical" evidence="1">
    <location>
        <begin position="12"/>
        <end position="32"/>
    </location>
</feature>
<dbReference type="Pfam" id="PF24853">
    <property type="entry name" value="DUF7727"/>
    <property type="match status" value="1"/>
</dbReference>
<feature type="domain" description="DUF7727" evidence="2">
    <location>
        <begin position="1"/>
        <end position="125"/>
    </location>
</feature>
<organism evidence="3 4">
    <name type="scientific">Lasiosphaeris hirsuta</name>
    <dbReference type="NCBI Taxonomy" id="260670"/>
    <lineage>
        <taxon>Eukaryota</taxon>
        <taxon>Fungi</taxon>
        <taxon>Dikarya</taxon>
        <taxon>Ascomycota</taxon>
        <taxon>Pezizomycotina</taxon>
        <taxon>Sordariomycetes</taxon>
        <taxon>Sordariomycetidae</taxon>
        <taxon>Sordariales</taxon>
        <taxon>Lasiosphaeriaceae</taxon>
        <taxon>Lasiosphaeris</taxon>
    </lineage>
</organism>
<evidence type="ECO:0000313" key="4">
    <source>
        <dbReference type="Proteomes" id="UP001172102"/>
    </source>
</evidence>
<reference evidence="3" key="1">
    <citation type="submission" date="2023-06" db="EMBL/GenBank/DDBJ databases">
        <title>Genome-scale phylogeny and comparative genomics of the fungal order Sordariales.</title>
        <authorList>
            <consortium name="Lawrence Berkeley National Laboratory"/>
            <person name="Hensen N."/>
            <person name="Bonometti L."/>
            <person name="Westerberg I."/>
            <person name="Brannstrom I.O."/>
            <person name="Guillou S."/>
            <person name="Cros-Aarteil S."/>
            <person name="Calhoun S."/>
            <person name="Haridas S."/>
            <person name="Kuo A."/>
            <person name="Mondo S."/>
            <person name="Pangilinan J."/>
            <person name="Riley R."/>
            <person name="Labutti K."/>
            <person name="Andreopoulos B."/>
            <person name="Lipzen A."/>
            <person name="Chen C."/>
            <person name="Yanf M."/>
            <person name="Daum C."/>
            <person name="Ng V."/>
            <person name="Clum A."/>
            <person name="Steindorff A."/>
            <person name="Ohm R."/>
            <person name="Martin F."/>
            <person name="Silar P."/>
            <person name="Natvig D."/>
            <person name="Lalanne C."/>
            <person name="Gautier V."/>
            <person name="Ament-Velasquez S.L."/>
            <person name="Kruys A."/>
            <person name="Hutchinson M.I."/>
            <person name="Powell A.J."/>
            <person name="Barry K."/>
            <person name="Miller A.N."/>
            <person name="Grigoriev I.V."/>
            <person name="Debuchy R."/>
            <person name="Gladieux P."/>
            <person name="Thoren M.H."/>
            <person name="Johannesson H."/>
        </authorList>
    </citation>
    <scope>NUCLEOTIDE SEQUENCE</scope>
    <source>
        <strain evidence="3">SMH4607-1</strain>
    </source>
</reference>
<feature type="transmembrane region" description="Helical" evidence="1">
    <location>
        <begin position="52"/>
        <end position="71"/>
    </location>
</feature>
<dbReference type="InterPro" id="IPR056144">
    <property type="entry name" value="DUF7727"/>
</dbReference>
<proteinExistence type="predicted"/>
<dbReference type="PANTHER" id="PTHR40629:SF1">
    <property type="entry name" value="PRO41 PROTEIN"/>
    <property type="match status" value="1"/>
</dbReference>
<keyword evidence="4" id="KW-1185">Reference proteome</keyword>
<dbReference type="AlphaFoldDB" id="A0AA40DK05"/>
<gene>
    <name evidence="3" type="ORF">B0H67DRAFT_604440</name>
</gene>
<evidence type="ECO:0000256" key="1">
    <source>
        <dbReference type="SAM" id="Phobius"/>
    </source>
</evidence>
<keyword evidence="1" id="KW-0812">Transmembrane</keyword>
<dbReference type="EMBL" id="JAUKUA010000008">
    <property type="protein sequence ID" value="KAK0702693.1"/>
    <property type="molecule type" value="Genomic_DNA"/>
</dbReference>